<accession>A0A1T2KVY4</accession>
<proteinExistence type="predicted"/>
<dbReference type="Pfam" id="PF01584">
    <property type="entry name" value="CheW"/>
    <property type="match status" value="1"/>
</dbReference>
<dbReference type="PANTHER" id="PTHR22617">
    <property type="entry name" value="CHEMOTAXIS SENSOR HISTIDINE KINASE-RELATED"/>
    <property type="match status" value="1"/>
</dbReference>
<dbReference type="Gene3D" id="2.30.30.40">
    <property type="entry name" value="SH3 Domains"/>
    <property type="match status" value="1"/>
</dbReference>
<dbReference type="InterPro" id="IPR002545">
    <property type="entry name" value="CheW-lke_dom"/>
</dbReference>
<protein>
    <recommendedName>
        <fullName evidence="1">CheW-like domain-containing protein</fullName>
    </recommendedName>
</protein>
<evidence type="ECO:0000313" key="2">
    <source>
        <dbReference type="EMBL" id="OOZ37019.1"/>
    </source>
</evidence>
<gene>
    <name evidence="2" type="ORF">BOW51_04195</name>
</gene>
<reference evidence="2 3" key="1">
    <citation type="submission" date="2016-11" db="EMBL/GenBank/DDBJ databases">
        <title>Mixed transmission modes and dynamic genome evolution in an obligate animal-bacterial symbiosis.</title>
        <authorList>
            <person name="Russell S.L."/>
            <person name="Corbett-Detig R.B."/>
            <person name="Cavanaugh C.M."/>
        </authorList>
    </citation>
    <scope>NUCLEOTIDE SEQUENCE [LARGE SCALE GENOMIC DNA]</scope>
    <source>
        <strain evidence="2">Se-Cadez</strain>
    </source>
</reference>
<dbReference type="GO" id="GO:0006935">
    <property type="term" value="P:chemotaxis"/>
    <property type="evidence" value="ECO:0007669"/>
    <property type="project" value="InterPro"/>
</dbReference>
<evidence type="ECO:0000313" key="3">
    <source>
        <dbReference type="Proteomes" id="UP000190896"/>
    </source>
</evidence>
<dbReference type="SMART" id="SM00260">
    <property type="entry name" value="CheW"/>
    <property type="match status" value="1"/>
</dbReference>
<dbReference type="GO" id="GO:0007165">
    <property type="term" value="P:signal transduction"/>
    <property type="evidence" value="ECO:0007669"/>
    <property type="project" value="InterPro"/>
</dbReference>
<dbReference type="GO" id="GO:0005829">
    <property type="term" value="C:cytosol"/>
    <property type="evidence" value="ECO:0007669"/>
    <property type="project" value="TreeGrafter"/>
</dbReference>
<dbReference type="InterPro" id="IPR036061">
    <property type="entry name" value="CheW-like_dom_sf"/>
</dbReference>
<dbReference type="Gene3D" id="2.40.50.180">
    <property type="entry name" value="CheA-289, Domain 4"/>
    <property type="match status" value="1"/>
</dbReference>
<dbReference type="Proteomes" id="UP000190896">
    <property type="component" value="Unassembled WGS sequence"/>
</dbReference>
<dbReference type="SUPFAM" id="SSF50341">
    <property type="entry name" value="CheW-like"/>
    <property type="match status" value="1"/>
</dbReference>
<comment type="caution">
    <text evidence="2">The sequence shown here is derived from an EMBL/GenBank/DDBJ whole genome shotgun (WGS) entry which is preliminary data.</text>
</comment>
<dbReference type="AlphaFoldDB" id="A0A1T2KVY4"/>
<keyword evidence="3" id="KW-1185">Reference proteome</keyword>
<feature type="domain" description="CheW-like" evidence="1">
    <location>
        <begin position="36"/>
        <end position="176"/>
    </location>
</feature>
<dbReference type="InterPro" id="IPR039315">
    <property type="entry name" value="CheW"/>
</dbReference>
<dbReference type="PANTHER" id="PTHR22617:SF43">
    <property type="entry name" value="PROTEIN PILI"/>
    <property type="match status" value="1"/>
</dbReference>
<sequence length="181" mass="19886">MASNTPADILLKLREIERRSMHHAEGLPKEDEGKRFWEGVLCTVAGTRIVAPLGEIAEILNYPASITRVPGTKSWVVGIANIRGNLLPIIDLQVFLGGKHIVTGRRSRVLVINHEGLYVGLLVGDVHGMRHFSDDQGAEVPMLPGVVRQYVRSAYNLDNETWPVFSTKLLAENPGFQVAAA</sequence>
<name>A0A1T2KVY4_9GAMM</name>
<dbReference type="PROSITE" id="PS50851">
    <property type="entry name" value="CHEW"/>
    <property type="match status" value="1"/>
</dbReference>
<dbReference type="EMBL" id="MPRJ01000019">
    <property type="protein sequence ID" value="OOZ37019.1"/>
    <property type="molecule type" value="Genomic_DNA"/>
</dbReference>
<evidence type="ECO:0000259" key="1">
    <source>
        <dbReference type="PROSITE" id="PS50851"/>
    </source>
</evidence>
<organism evidence="2 3">
    <name type="scientific">Solemya velesiana gill symbiont</name>
    <dbReference type="NCBI Taxonomy" id="1918948"/>
    <lineage>
        <taxon>Bacteria</taxon>
        <taxon>Pseudomonadati</taxon>
        <taxon>Pseudomonadota</taxon>
        <taxon>Gammaproteobacteria</taxon>
        <taxon>sulfur-oxidizing symbionts</taxon>
    </lineage>
</organism>
<dbReference type="RefSeq" id="WP_078486267.1">
    <property type="nucleotide sequence ID" value="NZ_MPRJ01000019.1"/>
</dbReference>
<dbReference type="OrthoDB" id="5298045at2"/>